<proteinExistence type="predicted"/>
<organism evidence="2 3">
    <name type="scientific">Thalictrum thalictroides</name>
    <name type="common">Rue-anemone</name>
    <name type="synonym">Anemone thalictroides</name>
    <dbReference type="NCBI Taxonomy" id="46969"/>
    <lineage>
        <taxon>Eukaryota</taxon>
        <taxon>Viridiplantae</taxon>
        <taxon>Streptophyta</taxon>
        <taxon>Embryophyta</taxon>
        <taxon>Tracheophyta</taxon>
        <taxon>Spermatophyta</taxon>
        <taxon>Magnoliopsida</taxon>
        <taxon>Ranunculales</taxon>
        <taxon>Ranunculaceae</taxon>
        <taxon>Thalictroideae</taxon>
        <taxon>Thalictrum</taxon>
    </lineage>
</organism>
<evidence type="ECO:0000259" key="1">
    <source>
        <dbReference type="Pfam" id="PF00248"/>
    </source>
</evidence>
<dbReference type="InterPro" id="IPR020471">
    <property type="entry name" value="AKR"/>
</dbReference>
<dbReference type="Proteomes" id="UP000554482">
    <property type="component" value="Unassembled WGS sequence"/>
</dbReference>
<evidence type="ECO:0000313" key="3">
    <source>
        <dbReference type="Proteomes" id="UP000554482"/>
    </source>
</evidence>
<comment type="caution">
    <text evidence="2">The sequence shown here is derived from an EMBL/GenBank/DDBJ whole genome shotgun (WGS) entry which is preliminary data.</text>
</comment>
<feature type="domain" description="NADP-dependent oxidoreductase" evidence="1">
    <location>
        <begin position="1"/>
        <end position="144"/>
    </location>
</feature>
<dbReference type="OrthoDB" id="416253at2759"/>
<gene>
    <name evidence="2" type="ORF">FRX31_008372</name>
</gene>
<dbReference type="InterPro" id="IPR036812">
    <property type="entry name" value="NAD(P)_OxRdtase_dom_sf"/>
</dbReference>
<keyword evidence="3" id="KW-1185">Reference proteome</keyword>
<evidence type="ECO:0000313" key="2">
    <source>
        <dbReference type="EMBL" id="KAF5202040.1"/>
    </source>
</evidence>
<dbReference type="Gene3D" id="3.20.20.100">
    <property type="entry name" value="NADP-dependent oxidoreductase domain"/>
    <property type="match status" value="1"/>
</dbReference>
<sequence>MEECQALGLTQSIGVSNFSSKKLEQLLSTSKIPPVVNQQQNKLSEFCKSKGIVIAAFSPFGAKETSWGTNKVMDSEVLNEIAQAKGKTYAQIFHFFLYSRVCLRWLHEPSVCVVVNSFNEERMKENLEIFDWELSPEESVLIQQLPSSRGHTGQDLIIVDRPFKSLQELWDGEI</sequence>
<name>A0A7J6WZY2_THATH</name>
<dbReference type="SUPFAM" id="SSF51430">
    <property type="entry name" value="NAD(P)-linked oxidoreductase"/>
    <property type="match status" value="1"/>
</dbReference>
<dbReference type="PANTHER" id="PTHR11732">
    <property type="entry name" value="ALDO/KETO REDUCTASE"/>
    <property type="match status" value="1"/>
</dbReference>
<dbReference type="Pfam" id="PF00248">
    <property type="entry name" value="Aldo_ket_red"/>
    <property type="match status" value="1"/>
</dbReference>
<dbReference type="AlphaFoldDB" id="A0A7J6WZY2"/>
<dbReference type="InterPro" id="IPR023210">
    <property type="entry name" value="NADP_OxRdtase_dom"/>
</dbReference>
<dbReference type="PROSITE" id="PS00062">
    <property type="entry name" value="ALDOKETO_REDUCTASE_2"/>
    <property type="match status" value="1"/>
</dbReference>
<dbReference type="InterPro" id="IPR018170">
    <property type="entry name" value="Aldo/ket_reductase_CS"/>
</dbReference>
<protein>
    <submittedName>
        <fullName evidence="2">Deoxymugineic acid synthase</fullName>
    </submittedName>
</protein>
<accession>A0A7J6WZY2</accession>
<dbReference type="GO" id="GO:0016491">
    <property type="term" value="F:oxidoreductase activity"/>
    <property type="evidence" value="ECO:0007669"/>
    <property type="project" value="InterPro"/>
</dbReference>
<dbReference type="PRINTS" id="PR00069">
    <property type="entry name" value="ALDKETRDTASE"/>
</dbReference>
<reference evidence="2 3" key="1">
    <citation type="submission" date="2020-06" db="EMBL/GenBank/DDBJ databases">
        <title>Transcriptomic and genomic resources for Thalictrum thalictroides and T. hernandezii: Facilitating candidate gene discovery in an emerging model plant lineage.</title>
        <authorList>
            <person name="Arias T."/>
            <person name="Riano-Pachon D.M."/>
            <person name="Di Stilio V.S."/>
        </authorList>
    </citation>
    <scope>NUCLEOTIDE SEQUENCE [LARGE SCALE GENOMIC DNA]</scope>
    <source>
        <strain evidence="3">cv. WT478/WT964</strain>
        <tissue evidence="2">Leaves</tissue>
    </source>
</reference>
<dbReference type="EMBL" id="JABWDY010008643">
    <property type="protein sequence ID" value="KAF5202040.1"/>
    <property type="molecule type" value="Genomic_DNA"/>
</dbReference>